<sequence length="62" mass="7071">MRFDYQVQAVARVEVDAARAGRQQLDGVELGSMSKVELRRHRASPGFSQKTIKRRYFDGFGP</sequence>
<evidence type="ECO:0000313" key="1">
    <source>
        <dbReference type="EMBL" id="KCV32737.1"/>
    </source>
</evidence>
<proteinExistence type="predicted"/>
<keyword evidence="2" id="KW-1185">Reference proteome</keyword>
<protein>
    <submittedName>
        <fullName evidence="1">Uncharacterized protein</fullName>
    </submittedName>
</protein>
<dbReference type="Proteomes" id="UP000025756">
    <property type="component" value="Unassembled WGS sequence"/>
</dbReference>
<accession>A0ABR4RA43</accession>
<organism evidence="1 2">
    <name type="scientific">Bordetella bronchiseptica 00-P-2796</name>
    <dbReference type="NCBI Taxonomy" id="1331199"/>
    <lineage>
        <taxon>Bacteria</taxon>
        <taxon>Pseudomonadati</taxon>
        <taxon>Pseudomonadota</taxon>
        <taxon>Betaproteobacteria</taxon>
        <taxon>Burkholderiales</taxon>
        <taxon>Alcaligenaceae</taxon>
        <taxon>Bordetella</taxon>
    </lineage>
</organism>
<dbReference type="EMBL" id="JGWH01000128">
    <property type="protein sequence ID" value="KCV32737.1"/>
    <property type="molecule type" value="Genomic_DNA"/>
</dbReference>
<evidence type="ECO:0000313" key="2">
    <source>
        <dbReference type="Proteomes" id="UP000025756"/>
    </source>
</evidence>
<gene>
    <name evidence="1" type="ORF">L490_3988</name>
</gene>
<name>A0ABR4RA43_BORBO</name>
<comment type="caution">
    <text evidence="1">The sequence shown here is derived from an EMBL/GenBank/DDBJ whole genome shotgun (WGS) entry which is preliminary data.</text>
</comment>
<reference evidence="1 2" key="1">
    <citation type="submission" date="2014-03" db="EMBL/GenBank/DDBJ databases">
        <title>Genome sequence of Bordetella bronchiseptica.</title>
        <authorList>
            <person name="Harvill E."/>
            <person name="Goodfield L.L."/>
            <person name="Ivanov Y.V."/>
            <person name="Meyer J.A."/>
            <person name="Muse S.J."/>
            <person name="Jacobs N."/>
            <person name="Bendor L."/>
            <person name="Smallridge W.E."/>
            <person name="Brinkac L.M."/>
            <person name="Sanka R."/>
            <person name="Kim M."/>
            <person name="Losada L."/>
        </authorList>
    </citation>
    <scope>NUCLEOTIDE SEQUENCE [LARGE SCALE GENOMIC DNA]</scope>
    <source>
        <strain evidence="1 2">00-P-2796</strain>
    </source>
</reference>